<dbReference type="Pfam" id="PF00293">
    <property type="entry name" value="NUDIX"/>
    <property type="match status" value="1"/>
</dbReference>
<dbReference type="PANTHER" id="PTHR21340:SF0">
    <property type="entry name" value="BIS(5'-NUCLEOSYL)-TETRAPHOSPHATASE [ASYMMETRICAL]"/>
    <property type="match status" value="1"/>
</dbReference>
<evidence type="ECO:0000259" key="2">
    <source>
        <dbReference type="PROSITE" id="PS51462"/>
    </source>
</evidence>
<dbReference type="SUPFAM" id="SSF55811">
    <property type="entry name" value="Nudix"/>
    <property type="match status" value="1"/>
</dbReference>
<dbReference type="AlphaFoldDB" id="A0A2H0KNR5"/>
<dbReference type="Proteomes" id="UP000229570">
    <property type="component" value="Unassembled WGS sequence"/>
</dbReference>
<reference evidence="3 4" key="1">
    <citation type="submission" date="2017-09" db="EMBL/GenBank/DDBJ databases">
        <title>Depth-based differentiation of microbial function through sediment-hosted aquifers and enrichment of novel symbionts in the deep terrestrial subsurface.</title>
        <authorList>
            <person name="Probst A.J."/>
            <person name="Ladd B."/>
            <person name="Jarett J.K."/>
            <person name="Geller-Mcgrath D.E."/>
            <person name="Sieber C.M."/>
            <person name="Emerson J.B."/>
            <person name="Anantharaman K."/>
            <person name="Thomas B.C."/>
            <person name="Malmstrom R."/>
            <person name="Stieglmeier M."/>
            <person name="Klingl A."/>
            <person name="Woyke T."/>
            <person name="Ryan C.M."/>
            <person name="Banfield J.F."/>
        </authorList>
    </citation>
    <scope>NUCLEOTIDE SEQUENCE [LARGE SCALE GENOMIC DNA]</scope>
    <source>
        <strain evidence="3">CG11_big_fil_rev_8_21_14_0_20_35_14</strain>
    </source>
</reference>
<dbReference type="PROSITE" id="PS51462">
    <property type="entry name" value="NUDIX"/>
    <property type="match status" value="1"/>
</dbReference>
<protein>
    <recommendedName>
        <fullName evidence="2">Nudix hydrolase domain-containing protein</fullName>
    </recommendedName>
</protein>
<dbReference type="InterPro" id="IPR051325">
    <property type="entry name" value="Nudix_hydrolase_domain"/>
</dbReference>
<dbReference type="GO" id="GO:0006167">
    <property type="term" value="P:AMP biosynthetic process"/>
    <property type="evidence" value="ECO:0007669"/>
    <property type="project" value="TreeGrafter"/>
</dbReference>
<dbReference type="PANTHER" id="PTHR21340">
    <property type="entry name" value="DIADENOSINE 5,5-P1,P4-TETRAPHOSPHATE PYROPHOSPHOHYDROLASE MUTT"/>
    <property type="match status" value="1"/>
</dbReference>
<keyword evidence="1" id="KW-0378">Hydrolase</keyword>
<dbReference type="InterPro" id="IPR000086">
    <property type="entry name" value="NUDIX_hydrolase_dom"/>
</dbReference>
<sequence length="139" mass="16298">MRIQQVAIAAIKKDNKFLLTKRVKMDPEDVDYAPFVWHLPGGGIEKNEDAEISLKREIKEELNIEIDSCILVPKTFIDTRRDWQGVFTLFLCKLKDYNQEIILNEESEEYGWFTIEEASKLKVLPHTIEMIKEADKIKK</sequence>
<evidence type="ECO:0000313" key="3">
    <source>
        <dbReference type="EMBL" id="PIQ72892.1"/>
    </source>
</evidence>
<name>A0A2H0KNR5_9BACT</name>
<accession>A0A2H0KNR5</accession>
<comment type="caution">
    <text evidence="3">The sequence shown here is derived from an EMBL/GenBank/DDBJ whole genome shotgun (WGS) entry which is preliminary data.</text>
</comment>
<dbReference type="GO" id="GO:0006754">
    <property type="term" value="P:ATP biosynthetic process"/>
    <property type="evidence" value="ECO:0007669"/>
    <property type="project" value="TreeGrafter"/>
</dbReference>
<dbReference type="EMBL" id="PCVL01000006">
    <property type="protein sequence ID" value="PIQ72892.1"/>
    <property type="molecule type" value="Genomic_DNA"/>
</dbReference>
<organism evidence="3 4">
    <name type="scientific">Candidatus Roizmanbacteria bacterium CG11_big_fil_rev_8_21_14_0_20_35_14</name>
    <dbReference type="NCBI Taxonomy" id="1974855"/>
    <lineage>
        <taxon>Bacteria</taxon>
        <taxon>Candidatus Roizmaniibacteriota</taxon>
    </lineage>
</organism>
<proteinExistence type="predicted"/>
<evidence type="ECO:0000313" key="4">
    <source>
        <dbReference type="Proteomes" id="UP000229570"/>
    </source>
</evidence>
<evidence type="ECO:0000256" key="1">
    <source>
        <dbReference type="ARBA" id="ARBA00022801"/>
    </source>
</evidence>
<dbReference type="GO" id="GO:0004081">
    <property type="term" value="F:bis(5'-nucleosyl)-tetraphosphatase (asymmetrical) activity"/>
    <property type="evidence" value="ECO:0007669"/>
    <property type="project" value="TreeGrafter"/>
</dbReference>
<dbReference type="Gene3D" id="3.90.79.10">
    <property type="entry name" value="Nucleoside Triphosphate Pyrophosphohydrolase"/>
    <property type="match status" value="1"/>
</dbReference>
<gene>
    <name evidence="3" type="ORF">COV86_00680</name>
</gene>
<feature type="domain" description="Nudix hydrolase" evidence="2">
    <location>
        <begin position="1"/>
        <end position="138"/>
    </location>
</feature>
<dbReference type="InterPro" id="IPR015797">
    <property type="entry name" value="NUDIX_hydrolase-like_dom_sf"/>
</dbReference>